<organism evidence="2">
    <name type="scientific">hydrothermal vent metagenome</name>
    <dbReference type="NCBI Taxonomy" id="652676"/>
    <lineage>
        <taxon>unclassified sequences</taxon>
        <taxon>metagenomes</taxon>
        <taxon>ecological metagenomes</taxon>
    </lineage>
</organism>
<dbReference type="AlphaFoldDB" id="A0A3B0ZC27"/>
<proteinExistence type="predicted"/>
<name>A0A3B0ZC27_9ZZZZ</name>
<evidence type="ECO:0000259" key="1">
    <source>
        <dbReference type="Pfam" id="PF07589"/>
    </source>
</evidence>
<feature type="domain" description="Ice-binding protein C-terminal" evidence="1">
    <location>
        <begin position="66"/>
        <end position="89"/>
    </location>
</feature>
<reference evidence="2" key="1">
    <citation type="submission" date="2018-06" db="EMBL/GenBank/DDBJ databases">
        <authorList>
            <person name="Zhirakovskaya E."/>
        </authorList>
    </citation>
    <scope>NUCLEOTIDE SEQUENCE</scope>
</reference>
<dbReference type="NCBIfam" id="TIGR02595">
    <property type="entry name" value="PEP_CTERM"/>
    <property type="match status" value="1"/>
</dbReference>
<sequence length="100" mass="10594">DYGFQSLGIQLSGGSSSVFDNDSLPLSPPDIADFTEAGFGYVLRDPFGPVVLSVIGTLTELTLVSTIPEPASLALMSLGLVGLGFAHRKKQPVNPVQKWF</sequence>
<dbReference type="InterPro" id="IPR013424">
    <property type="entry name" value="Ice-binding_C"/>
</dbReference>
<evidence type="ECO:0000313" key="2">
    <source>
        <dbReference type="EMBL" id="VAW85027.1"/>
    </source>
</evidence>
<gene>
    <name evidence="2" type="ORF">MNBD_GAMMA17-839</name>
</gene>
<accession>A0A3B0ZC27</accession>
<dbReference type="EMBL" id="UOFQ01000014">
    <property type="protein sequence ID" value="VAW85027.1"/>
    <property type="molecule type" value="Genomic_DNA"/>
</dbReference>
<protein>
    <recommendedName>
        <fullName evidence="1">Ice-binding protein C-terminal domain-containing protein</fullName>
    </recommendedName>
</protein>
<feature type="non-terminal residue" evidence="2">
    <location>
        <position position="1"/>
    </location>
</feature>
<dbReference type="Pfam" id="PF07589">
    <property type="entry name" value="PEP-CTERM"/>
    <property type="match status" value="1"/>
</dbReference>